<accession>A0A090KX76</accession>
<dbReference type="GO" id="GO:0005524">
    <property type="term" value="F:ATP binding"/>
    <property type="evidence" value="ECO:0007669"/>
    <property type="project" value="UniProtKB-UniRule"/>
</dbReference>
<evidence type="ECO:0000313" key="5">
    <source>
        <dbReference type="WBParaSite" id="SRAE_X000158600.1"/>
    </source>
</evidence>
<gene>
    <name evidence="3 5 6" type="ORF">SRAE_X000158600</name>
</gene>
<organism evidence="3">
    <name type="scientific">Strongyloides ratti</name>
    <name type="common">Parasitic roundworm</name>
    <dbReference type="NCBI Taxonomy" id="34506"/>
    <lineage>
        <taxon>Eukaryota</taxon>
        <taxon>Metazoa</taxon>
        <taxon>Ecdysozoa</taxon>
        <taxon>Nematoda</taxon>
        <taxon>Chromadorea</taxon>
        <taxon>Rhabditida</taxon>
        <taxon>Tylenchina</taxon>
        <taxon>Panagrolaimomorpha</taxon>
        <taxon>Strongyloidoidea</taxon>
        <taxon>Strongyloididae</taxon>
        <taxon>Strongyloides</taxon>
    </lineage>
</organism>
<keyword evidence="1" id="KW-0547">Nucleotide-binding</keyword>
<dbReference type="InterPro" id="IPR050235">
    <property type="entry name" value="CK1_Ser-Thr_kinase"/>
</dbReference>
<protein>
    <submittedName>
        <fullName evidence="3 5">Asator</fullName>
    </submittedName>
</protein>
<dbReference type="CTD" id="36384653"/>
<dbReference type="EMBL" id="LN609396">
    <property type="protein sequence ID" value="CEF59842.1"/>
    <property type="molecule type" value="Genomic_DNA"/>
</dbReference>
<dbReference type="GO" id="GO:0004672">
    <property type="term" value="F:protein kinase activity"/>
    <property type="evidence" value="ECO:0007669"/>
    <property type="project" value="InterPro"/>
</dbReference>
<dbReference type="Pfam" id="PF00069">
    <property type="entry name" value="Pkinase"/>
    <property type="match status" value="1"/>
</dbReference>
<dbReference type="AlphaFoldDB" id="A0A090KX76"/>
<sequence>MVLKEYVKVGDTLNERFKIISLIGKGSYGAVYECLDTKTKNHIAMKVESNGKNSESTSKMELDVLKILINKKNVAQLIYGETKEKYTFIVMNLLGKNLFDLKNLCGTFKLSTVARIGIQLLYGLKNLHDAGFVHRDIKPGNIAIGRGNGMQKVIYILDFGLCRRFKDEKKPGKIIPPRKIVPFCGTLTYCSLNAQNDKEQGRGDDLISLAYVLSDLIKELPWSLVSDDLEMCRIKKKTKGKDLFPENTSLANFFDYVKTLKYKTEPDYEKMFQLFNLIIKETNVKFSDPYEWEAILDKTKGSKAKKSLKRKSVINNFYTAKKFKKI</sequence>
<reference evidence="3" key="1">
    <citation type="submission" date="2014-09" db="EMBL/GenBank/DDBJ databases">
        <authorList>
            <person name="Aslett A.Martin."/>
        </authorList>
    </citation>
    <scope>NUCLEOTIDE SEQUENCE</scope>
    <source>
        <strain evidence="3">ED321 Heterogonic</strain>
    </source>
</reference>
<dbReference type="PROSITE" id="PS00107">
    <property type="entry name" value="PROTEIN_KINASE_ATP"/>
    <property type="match status" value="1"/>
</dbReference>
<reference evidence="4" key="2">
    <citation type="submission" date="2014-09" db="EMBL/GenBank/DDBJ databases">
        <authorList>
            <person name="Martin A.A."/>
        </authorList>
    </citation>
    <scope>NUCLEOTIDE SEQUENCE</scope>
    <source>
        <strain evidence="4">ED321</strain>
    </source>
</reference>
<evidence type="ECO:0000313" key="6">
    <source>
        <dbReference type="WormBase" id="SRAE_X000158600"/>
    </source>
</evidence>
<dbReference type="Gene3D" id="1.10.510.10">
    <property type="entry name" value="Transferase(Phosphotransferase) domain 1"/>
    <property type="match status" value="1"/>
</dbReference>
<dbReference type="OrthoDB" id="5979581at2759"/>
<dbReference type="RefSeq" id="XP_024499053.1">
    <property type="nucleotide sequence ID" value="XM_024650640.1"/>
</dbReference>
<dbReference type="PANTHER" id="PTHR11909">
    <property type="entry name" value="CASEIN KINASE-RELATED"/>
    <property type="match status" value="1"/>
</dbReference>
<feature type="domain" description="Protein kinase" evidence="2">
    <location>
        <begin position="17"/>
        <end position="326"/>
    </location>
</feature>
<keyword evidence="4" id="KW-1185">Reference proteome</keyword>
<dbReference type="PROSITE" id="PS50011">
    <property type="entry name" value="PROTEIN_KINASE_DOM"/>
    <property type="match status" value="1"/>
</dbReference>
<dbReference type="SMART" id="SM00220">
    <property type="entry name" value="S_TKc"/>
    <property type="match status" value="1"/>
</dbReference>
<dbReference type="OMA" id="CENYETD"/>
<keyword evidence="1" id="KW-0067">ATP-binding</keyword>
<name>A0A090KX76_STRRB</name>
<evidence type="ECO:0000259" key="2">
    <source>
        <dbReference type="PROSITE" id="PS50011"/>
    </source>
</evidence>
<dbReference type="WormBase" id="SRAE_X000158600">
    <property type="protein sequence ID" value="SRP01613"/>
    <property type="gene ID" value="WBGene00267159"/>
</dbReference>
<dbReference type="GeneID" id="36384653"/>
<proteinExistence type="predicted"/>
<dbReference type="InterPro" id="IPR000719">
    <property type="entry name" value="Prot_kinase_dom"/>
</dbReference>
<evidence type="ECO:0000313" key="3">
    <source>
        <dbReference type="EMBL" id="CEF59842.1"/>
    </source>
</evidence>
<dbReference type="WBParaSite" id="SRAE_X000158600.1">
    <property type="protein sequence ID" value="SRAE_X000158600.1"/>
    <property type="gene ID" value="WBGene00267159"/>
</dbReference>
<dbReference type="InterPro" id="IPR017441">
    <property type="entry name" value="Protein_kinase_ATP_BS"/>
</dbReference>
<reference evidence="5" key="3">
    <citation type="submission" date="2020-12" db="UniProtKB">
        <authorList>
            <consortium name="WormBaseParasite"/>
        </authorList>
    </citation>
    <scope>IDENTIFICATION</scope>
</reference>
<dbReference type="InterPro" id="IPR011009">
    <property type="entry name" value="Kinase-like_dom_sf"/>
</dbReference>
<evidence type="ECO:0000313" key="4">
    <source>
        <dbReference type="Proteomes" id="UP000035682"/>
    </source>
</evidence>
<dbReference type="Proteomes" id="UP000035682">
    <property type="component" value="Unplaced"/>
</dbReference>
<evidence type="ECO:0000256" key="1">
    <source>
        <dbReference type="PROSITE-ProRule" id="PRU10141"/>
    </source>
</evidence>
<feature type="binding site" evidence="1">
    <location>
        <position position="46"/>
    </location>
    <ligand>
        <name>ATP</name>
        <dbReference type="ChEBI" id="CHEBI:30616"/>
    </ligand>
</feature>
<dbReference type="SUPFAM" id="SSF56112">
    <property type="entry name" value="Protein kinase-like (PK-like)"/>
    <property type="match status" value="1"/>
</dbReference>